<feature type="domain" description="TipAS antibiotic-recognition" evidence="1">
    <location>
        <begin position="20"/>
        <end position="120"/>
    </location>
</feature>
<dbReference type="InterPro" id="IPR036244">
    <property type="entry name" value="TipA-like_antibiotic-bd"/>
</dbReference>
<dbReference type="Gene3D" id="1.10.490.50">
    <property type="entry name" value="Antibiotic binding domain of TipA-like multidrug resistance regulators"/>
    <property type="match status" value="1"/>
</dbReference>
<evidence type="ECO:0000313" key="3">
    <source>
        <dbReference type="Proteomes" id="UP000241829"/>
    </source>
</evidence>
<dbReference type="RefSeq" id="WP_106846942.1">
    <property type="nucleotide sequence ID" value="NZ_CP027792.1"/>
</dbReference>
<dbReference type="Pfam" id="PF07739">
    <property type="entry name" value="TipAS"/>
    <property type="match status" value="1"/>
</dbReference>
<proteinExistence type="predicted"/>
<dbReference type="AlphaFoldDB" id="A0A2P1NMV9"/>
<sequence length="125" mass="14047">MNRPTAQVLDACRAALAAEQARSLEETANWSHVDKAQVHADWDALYQRLAPLVHSQPASAPAVQALMAEHYAIVSRFYAPSRQAYMGMGLLYEENPDMKAFHSAYHPDMVPFLAQAMFRYAETHL</sequence>
<dbReference type="KEGG" id="melm:C7H73_12435"/>
<dbReference type="EMBL" id="CP027792">
    <property type="protein sequence ID" value="AVP58394.1"/>
    <property type="molecule type" value="Genomic_DNA"/>
</dbReference>
<dbReference type="InterPro" id="IPR012925">
    <property type="entry name" value="TipAS_dom"/>
</dbReference>
<organism evidence="2 3">
    <name type="scientific">Pulveribacter suum</name>
    <dbReference type="NCBI Taxonomy" id="2116657"/>
    <lineage>
        <taxon>Bacteria</taxon>
        <taxon>Pseudomonadati</taxon>
        <taxon>Pseudomonadota</taxon>
        <taxon>Betaproteobacteria</taxon>
        <taxon>Burkholderiales</taxon>
        <taxon>Comamonadaceae</taxon>
        <taxon>Pulveribacter</taxon>
    </lineage>
</organism>
<keyword evidence="3" id="KW-1185">Reference proteome</keyword>
<name>A0A2P1NMV9_9BURK</name>
<dbReference type="Proteomes" id="UP000241829">
    <property type="component" value="Chromosome"/>
</dbReference>
<dbReference type="OrthoDB" id="9802944at2"/>
<evidence type="ECO:0000313" key="2">
    <source>
        <dbReference type="EMBL" id="AVP58394.1"/>
    </source>
</evidence>
<dbReference type="SUPFAM" id="SSF89082">
    <property type="entry name" value="Antibiotic binding domain of TipA-like multidrug resistance regulators"/>
    <property type="match status" value="1"/>
</dbReference>
<reference evidence="3" key="1">
    <citation type="submission" date="2018-03" db="EMBL/GenBank/DDBJ databases">
        <title>Genome sequencing of Melaminivora sp. strain SC2-7.</title>
        <authorList>
            <person name="Kim S.-J."/>
            <person name="Heo J."/>
            <person name="Ahn J.-H."/>
            <person name="Kwon S.-W."/>
        </authorList>
    </citation>
    <scope>NUCLEOTIDE SEQUENCE [LARGE SCALE GENOMIC DNA]</scope>
    <source>
        <strain evidence="3">SC2-7</strain>
    </source>
</reference>
<gene>
    <name evidence="2" type="ORF">C7H73_12435</name>
</gene>
<protein>
    <submittedName>
        <fullName evidence="2">Transcriptional regulator</fullName>
    </submittedName>
</protein>
<accession>A0A2P1NMV9</accession>
<evidence type="ECO:0000259" key="1">
    <source>
        <dbReference type="Pfam" id="PF07739"/>
    </source>
</evidence>